<proteinExistence type="predicted"/>
<keyword evidence="2" id="KW-1185">Reference proteome</keyword>
<gene>
    <name evidence="1" type="ORF">ELAC_0383</name>
</gene>
<evidence type="ECO:0000313" key="1">
    <source>
        <dbReference type="EMBL" id="CRX37744.1"/>
    </source>
</evidence>
<reference evidence="2" key="1">
    <citation type="submission" date="2015-06" db="EMBL/GenBank/DDBJ databases">
        <authorList>
            <person name="Bertelli C."/>
        </authorList>
    </citation>
    <scope>NUCLEOTIDE SEQUENCE [LARGE SCALE GENOMIC DNA]</scope>
    <source>
        <strain evidence="2">CRIB-30</strain>
    </source>
</reference>
<sequence length="364" mass="41629">MRFQFVDSFLLVDSLLKTHYLIDALSHHMKKYLYPFSSKSMQVAPGSFLQRFLFLIALSCLISGCSPKRADFEPKVVYIPVERDFSRTPSAFPPLTDEEMQEPWASELHAGRCFAKELDLYRAITSFKKARFLIPAYNTARILEIEFCIMESYFLAARYVDVINQFEMGRLKEANPETFPPFRDLLIILWESYRKIGECEKADRISELIEKHECELKLNLDLYLNLSSGDLHCARLLAQGTEKEPAIAGLACCFCEHAKSVKRAEILNACFPGAGYWYVGEKKAAVTSLLINALFGFAAYRFFEKGYTAAGLITLSLETGWYFGGINGAALEAKYHNERLYQQNAECVMNDLRLFPALMLDWNF</sequence>
<name>A0A0H5DQC1_9BACT</name>
<evidence type="ECO:0000313" key="2">
    <source>
        <dbReference type="Proteomes" id="UP000220251"/>
    </source>
</evidence>
<accession>A0A0H5DQC1</accession>
<dbReference type="EMBL" id="CWGJ01000006">
    <property type="protein sequence ID" value="CRX37744.1"/>
    <property type="molecule type" value="Genomic_DNA"/>
</dbReference>
<protein>
    <submittedName>
        <fullName evidence="1">Uncharacterized protein</fullName>
    </submittedName>
</protein>
<dbReference type="AlphaFoldDB" id="A0A0H5DQC1"/>
<dbReference type="Proteomes" id="UP000220251">
    <property type="component" value="Unassembled WGS sequence"/>
</dbReference>
<organism evidence="1 2">
    <name type="scientific">Estrella lausannensis</name>
    <dbReference type="NCBI Taxonomy" id="483423"/>
    <lineage>
        <taxon>Bacteria</taxon>
        <taxon>Pseudomonadati</taxon>
        <taxon>Chlamydiota</taxon>
        <taxon>Chlamydiia</taxon>
        <taxon>Parachlamydiales</taxon>
        <taxon>Candidatus Criblamydiaceae</taxon>
        <taxon>Estrella</taxon>
    </lineage>
</organism>